<sequence length="214" mass="24883">SESANLQLFQSQYFISEAKVDQFKDDIQHQTSEFFIVDSTISSACIENWTTAKAVDNDEITVFDQTGIFLLAYHYRLIECVAEMKHSSELLAIVNRLLNVCSVDQAIRYDIACSFCKTIATSSIGAKVAELNLQNVINTFHGFSHDCHYQLQNHPLYLNGLRLEDLKTYEYIFTSLNSVVVLIRHVSYFHWMQFLDLHFNQWNMNRYFDLSMSF</sequence>
<evidence type="ECO:0000313" key="1">
    <source>
        <dbReference type="EMBL" id="KAG2107636.1"/>
    </source>
</evidence>
<dbReference type="InterPro" id="IPR040521">
    <property type="entry name" value="KDZ"/>
</dbReference>
<accession>A0A9P7F5V0</accession>
<dbReference type="Pfam" id="PF18758">
    <property type="entry name" value="KDZ"/>
    <property type="match status" value="1"/>
</dbReference>
<reference evidence="1" key="1">
    <citation type="journal article" date="2020" name="New Phytol.">
        <title>Comparative genomics reveals dynamic genome evolution in host specialist ectomycorrhizal fungi.</title>
        <authorList>
            <person name="Lofgren L.A."/>
            <person name="Nguyen N.H."/>
            <person name="Vilgalys R."/>
            <person name="Ruytinx J."/>
            <person name="Liao H.L."/>
            <person name="Branco S."/>
            <person name="Kuo A."/>
            <person name="LaButti K."/>
            <person name="Lipzen A."/>
            <person name="Andreopoulos W."/>
            <person name="Pangilinan J."/>
            <person name="Riley R."/>
            <person name="Hundley H."/>
            <person name="Na H."/>
            <person name="Barry K."/>
            <person name="Grigoriev I.V."/>
            <person name="Stajich J.E."/>
            <person name="Kennedy P.G."/>
        </authorList>
    </citation>
    <scope>NUCLEOTIDE SEQUENCE</scope>
    <source>
        <strain evidence="1">FC423</strain>
    </source>
</reference>
<dbReference type="OrthoDB" id="2505969at2759"/>
<dbReference type="PANTHER" id="PTHR33096">
    <property type="entry name" value="CXC2 DOMAIN-CONTAINING PROTEIN"/>
    <property type="match status" value="1"/>
</dbReference>
<dbReference type="GeneID" id="64693661"/>
<organism evidence="1 2">
    <name type="scientific">Suillus discolor</name>
    <dbReference type="NCBI Taxonomy" id="1912936"/>
    <lineage>
        <taxon>Eukaryota</taxon>
        <taxon>Fungi</taxon>
        <taxon>Dikarya</taxon>
        <taxon>Basidiomycota</taxon>
        <taxon>Agaricomycotina</taxon>
        <taxon>Agaricomycetes</taxon>
        <taxon>Agaricomycetidae</taxon>
        <taxon>Boletales</taxon>
        <taxon>Suillineae</taxon>
        <taxon>Suillaceae</taxon>
        <taxon>Suillus</taxon>
    </lineage>
</organism>
<dbReference type="Proteomes" id="UP000823399">
    <property type="component" value="Unassembled WGS sequence"/>
</dbReference>
<feature type="non-terminal residue" evidence="1">
    <location>
        <position position="214"/>
    </location>
</feature>
<protein>
    <submittedName>
        <fullName evidence="1">Uncharacterized protein</fullName>
    </submittedName>
</protein>
<dbReference type="EMBL" id="JABBWM010000030">
    <property type="protein sequence ID" value="KAG2107636.1"/>
    <property type="molecule type" value="Genomic_DNA"/>
</dbReference>
<dbReference type="RefSeq" id="XP_041292367.1">
    <property type="nucleotide sequence ID" value="XM_041431402.1"/>
</dbReference>
<gene>
    <name evidence="1" type="ORF">F5147DRAFT_577590</name>
</gene>
<name>A0A9P7F5V0_9AGAM</name>
<dbReference type="AlphaFoldDB" id="A0A9P7F5V0"/>
<comment type="caution">
    <text evidence="1">The sequence shown here is derived from an EMBL/GenBank/DDBJ whole genome shotgun (WGS) entry which is preliminary data.</text>
</comment>
<evidence type="ECO:0000313" key="2">
    <source>
        <dbReference type="Proteomes" id="UP000823399"/>
    </source>
</evidence>
<proteinExistence type="predicted"/>
<dbReference type="PANTHER" id="PTHR33096:SF1">
    <property type="entry name" value="CXC1-LIKE CYSTEINE CLUSTER ASSOCIATED WITH KDZ TRANSPOSASES DOMAIN-CONTAINING PROTEIN"/>
    <property type="match status" value="1"/>
</dbReference>
<keyword evidence="2" id="KW-1185">Reference proteome</keyword>